<evidence type="ECO:0000256" key="1">
    <source>
        <dbReference type="ARBA" id="ARBA00004236"/>
    </source>
</evidence>
<name>A0ABU2C9L4_9BURK</name>
<reference evidence="13 14" key="1">
    <citation type="submission" date="2023-07" db="EMBL/GenBank/DDBJ databases">
        <title>Sorghum-associated microbial communities from plants grown in Nebraska, USA.</title>
        <authorList>
            <person name="Schachtman D."/>
        </authorList>
    </citation>
    <scope>NUCLEOTIDE SEQUENCE [LARGE SCALE GENOMIC DNA]</scope>
    <source>
        <strain evidence="13 14">BE313</strain>
    </source>
</reference>
<dbReference type="PANTHER" id="PTHR30469:SF12">
    <property type="entry name" value="MULTIDRUG RESISTANCE PROTEIN MDTA"/>
    <property type="match status" value="1"/>
</dbReference>
<dbReference type="InterPro" id="IPR058627">
    <property type="entry name" value="MdtA-like_C"/>
</dbReference>
<feature type="compositionally biased region" description="Low complexity" evidence="7">
    <location>
        <begin position="433"/>
        <end position="469"/>
    </location>
</feature>
<dbReference type="Proteomes" id="UP001180487">
    <property type="component" value="Unassembled WGS sequence"/>
</dbReference>
<keyword evidence="4" id="KW-1003">Cell membrane</keyword>
<feature type="region of interest" description="Disordered" evidence="7">
    <location>
        <begin position="405"/>
        <end position="515"/>
    </location>
</feature>
<dbReference type="Pfam" id="PF25944">
    <property type="entry name" value="Beta-barrel_RND"/>
    <property type="match status" value="1"/>
</dbReference>
<keyword evidence="5" id="KW-0997">Cell inner membrane</keyword>
<evidence type="ECO:0000256" key="8">
    <source>
        <dbReference type="SAM" id="Phobius"/>
    </source>
</evidence>
<feature type="region of interest" description="Disordered" evidence="7">
    <location>
        <begin position="44"/>
        <end position="75"/>
    </location>
</feature>
<feature type="transmembrane region" description="Helical" evidence="8">
    <location>
        <begin position="21"/>
        <end position="40"/>
    </location>
</feature>
<comment type="similarity">
    <text evidence="2">Belongs to the membrane fusion protein (MFP) (TC 8.A.1) family.</text>
</comment>
<dbReference type="InterPro" id="IPR006143">
    <property type="entry name" value="RND_pump_MFP"/>
</dbReference>
<dbReference type="InterPro" id="IPR058624">
    <property type="entry name" value="MdtA-like_HH"/>
</dbReference>
<comment type="subcellular location">
    <subcellularLocation>
        <location evidence="1">Cell membrane</location>
    </subcellularLocation>
</comment>
<evidence type="ECO:0000313" key="14">
    <source>
        <dbReference type="Proteomes" id="UP001180487"/>
    </source>
</evidence>
<dbReference type="NCBIfam" id="TIGR01730">
    <property type="entry name" value="RND_mfp"/>
    <property type="match status" value="1"/>
</dbReference>
<dbReference type="PANTHER" id="PTHR30469">
    <property type="entry name" value="MULTIDRUG RESISTANCE PROTEIN MDTA"/>
    <property type="match status" value="1"/>
</dbReference>
<dbReference type="RefSeq" id="WP_310373840.1">
    <property type="nucleotide sequence ID" value="NZ_JAVDXT010000002.1"/>
</dbReference>
<evidence type="ECO:0000259" key="9">
    <source>
        <dbReference type="Pfam" id="PF25876"/>
    </source>
</evidence>
<evidence type="ECO:0000259" key="11">
    <source>
        <dbReference type="Pfam" id="PF25944"/>
    </source>
</evidence>
<dbReference type="Pfam" id="PF25917">
    <property type="entry name" value="BSH_RND"/>
    <property type="match status" value="1"/>
</dbReference>
<sequence>MTKHLFLRTGAARHAGLSAPGFLGLVLLVAAAGGAGWWWGQHQPASTADAASPPARAASAAGGSGGSGGGRRFGGASQVQPVSVAVVQQHDVRLLVSAIGNISALNTATVRAQVSGVLQAVRFQEGQQVQAGQVLAEIDPRSFQIALAQAQGQLARDQAQLRNAQIDLGRYQDLLAKDSIAKQQVDTQDALVKQLQGTVLTDQAQVDSAKLQLSYTQVRAPIGGRLGFRQVDVGNMVQTSDANGLVSITQTQPLTVVFAVPEANVAQITQQLAAKTPLQVEAWDRALKNKLAVGKVASTDNAIDTTTGTLKLKAQFANADGALFPNQFVNVVLQLGTQPNALVVPSAAVQRGAQGTFVYAVKEDGSVSVRRIRLGATDGDGVSVQGDISAGEKVVTDGADRLREGAKVEVITPQPANAASDTGGRRRRDKSEPNAAPAQAASAPAATKTEAPTAAAKSPEAAPDAAPAASDERPRWLDRLPPEEQEKFKKMGPDERKAFIEKMRERRRQKEAAGG</sequence>
<feature type="domain" description="Multidrug resistance protein MdtA-like barrel-sandwich hybrid" evidence="10">
    <location>
        <begin position="106"/>
        <end position="248"/>
    </location>
</feature>
<proteinExistence type="inferred from homology"/>
<feature type="compositionally biased region" description="Low complexity" evidence="7">
    <location>
        <begin position="44"/>
        <end position="61"/>
    </location>
</feature>
<evidence type="ECO:0000256" key="7">
    <source>
        <dbReference type="SAM" id="MobiDB-lite"/>
    </source>
</evidence>
<dbReference type="EMBL" id="JAVDXT010000002">
    <property type="protein sequence ID" value="MDR7378024.1"/>
    <property type="molecule type" value="Genomic_DNA"/>
</dbReference>
<protein>
    <submittedName>
        <fullName evidence="13">Multidrug efflux system membrane fusion protein</fullName>
    </submittedName>
</protein>
<feature type="compositionally biased region" description="Gly residues" evidence="7">
    <location>
        <begin position="62"/>
        <end position="73"/>
    </location>
</feature>
<keyword evidence="6 8" id="KW-0472">Membrane</keyword>
<evidence type="ECO:0000256" key="6">
    <source>
        <dbReference type="ARBA" id="ARBA00023136"/>
    </source>
</evidence>
<dbReference type="Pfam" id="PF25876">
    <property type="entry name" value="HH_MFP_RND"/>
    <property type="match status" value="1"/>
</dbReference>
<evidence type="ECO:0000259" key="12">
    <source>
        <dbReference type="Pfam" id="PF25967"/>
    </source>
</evidence>
<dbReference type="Gene3D" id="2.40.50.100">
    <property type="match status" value="1"/>
</dbReference>
<evidence type="ECO:0000256" key="4">
    <source>
        <dbReference type="ARBA" id="ARBA00022475"/>
    </source>
</evidence>
<gene>
    <name evidence="13" type="ORF">J2X19_002703</name>
</gene>
<dbReference type="Gene3D" id="2.40.30.170">
    <property type="match status" value="1"/>
</dbReference>
<dbReference type="InterPro" id="IPR058626">
    <property type="entry name" value="MdtA-like_b-barrel"/>
</dbReference>
<dbReference type="Pfam" id="PF25967">
    <property type="entry name" value="RND-MFP_C"/>
    <property type="match status" value="1"/>
</dbReference>
<organism evidence="13 14">
    <name type="scientific">Rhodoferax ferrireducens</name>
    <dbReference type="NCBI Taxonomy" id="192843"/>
    <lineage>
        <taxon>Bacteria</taxon>
        <taxon>Pseudomonadati</taxon>
        <taxon>Pseudomonadota</taxon>
        <taxon>Betaproteobacteria</taxon>
        <taxon>Burkholderiales</taxon>
        <taxon>Comamonadaceae</taxon>
        <taxon>Rhodoferax</taxon>
    </lineage>
</organism>
<dbReference type="Gene3D" id="2.40.420.20">
    <property type="match status" value="1"/>
</dbReference>
<feature type="domain" description="Multidrug resistance protein MdtA-like alpha-helical hairpin" evidence="9">
    <location>
        <begin position="147"/>
        <end position="216"/>
    </location>
</feature>
<keyword evidence="14" id="KW-1185">Reference proteome</keyword>
<evidence type="ECO:0000256" key="2">
    <source>
        <dbReference type="ARBA" id="ARBA00009477"/>
    </source>
</evidence>
<feature type="domain" description="Multidrug resistance protein MdtA-like C-terminal permuted SH3" evidence="12">
    <location>
        <begin position="340"/>
        <end position="401"/>
    </location>
</feature>
<dbReference type="InterPro" id="IPR058625">
    <property type="entry name" value="MdtA-like_BSH"/>
</dbReference>
<dbReference type="NCBIfam" id="NF008589">
    <property type="entry name" value="PRK11556.1"/>
    <property type="match status" value="1"/>
</dbReference>
<accession>A0ABU2C9L4</accession>
<dbReference type="SUPFAM" id="SSF111369">
    <property type="entry name" value="HlyD-like secretion proteins"/>
    <property type="match status" value="1"/>
</dbReference>
<keyword evidence="8" id="KW-0812">Transmembrane</keyword>
<evidence type="ECO:0000256" key="5">
    <source>
        <dbReference type="ARBA" id="ARBA00022519"/>
    </source>
</evidence>
<dbReference type="Gene3D" id="1.10.287.470">
    <property type="entry name" value="Helix hairpin bin"/>
    <property type="match status" value="1"/>
</dbReference>
<evidence type="ECO:0000313" key="13">
    <source>
        <dbReference type="EMBL" id="MDR7378024.1"/>
    </source>
</evidence>
<evidence type="ECO:0000256" key="3">
    <source>
        <dbReference type="ARBA" id="ARBA00022448"/>
    </source>
</evidence>
<evidence type="ECO:0000259" key="10">
    <source>
        <dbReference type="Pfam" id="PF25917"/>
    </source>
</evidence>
<feature type="domain" description="Multidrug resistance protein MdtA-like beta-barrel" evidence="11">
    <location>
        <begin position="253"/>
        <end position="337"/>
    </location>
</feature>
<feature type="compositionally biased region" description="Basic and acidic residues" evidence="7">
    <location>
        <begin position="470"/>
        <end position="515"/>
    </location>
</feature>
<keyword evidence="3" id="KW-0813">Transport</keyword>
<keyword evidence="8" id="KW-1133">Transmembrane helix</keyword>
<comment type="caution">
    <text evidence="13">The sequence shown here is derived from an EMBL/GenBank/DDBJ whole genome shotgun (WGS) entry which is preliminary data.</text>
</comment>